<gene>
    <name evidence="1" type="ORF">EFBL_0390</name>
</gene>
<accession>A0A292YI64</accession>
<keyword evidence="2" id="KW-1185">Reference proteome</keyword>
<proteinExistence type="predicted"/>
<dbReference type="Proteomes" id="UP000217785">
    <property type="component" value="Unassembled WGS sequence"/>
</dbReference>
<name>A0A292YI64_9BACL</name>
<protein>
    <submittedName>
        <fullName evidence="1">Uncharacterized protein</fullName>
    </submittedName>
</protein>
<evidence type="ECO:0000313" key="1">
    <source>
        <dbReference type="EMBL" id="GAX88776.1"/>
    </source>
</evidence>
<organism evidence="1 2">
    <name type="scientific">Effusibacillus lacus</name>
    <dbReference type="NCBI Taxonomy" id="1348429"/>
    <lineage>
        <taxon>Bacteria</taxon>
        <taxon>Bacillati</taxon>
        <taxon>Bacillota</taxon>
        <taxon>Bacilli</taxon>
        <taxon>Bacillales</taxon>
        <taxon>Alicyclobacillaceae</taxon>
        <taxon>Effusibacillus</taxon>
    </lineage>
</organism>
<dbReference type="RefSeq" id="WP_096180475.1">
    <property type="nucleotide sequence ID" value="NZ_BDUF01000008.1"/>
</dbReference>
<dbReference type="AlphaFoldDB" id="A0A292YI64"/>
<evidence type="ECO:0000313" key="2">
    <source>
        <dbReference type="Proteomes" id="UP000217785"/>
    </source>
</evidence>
<sequence length="189" mass="21318">MWVFTYQGVGGYTESEGVRVDDGQLFFQDETASPAVFYTYDRVYGQGWVPIRSVAMQNSTFGIIYVNGDDGLRHTEALYRLDTYNCSVDSNYCFSLGGSFYDLRQNMSVYSSTGFLYDTIDYITHQAIFANNYGYTKVTTPSGLNCGGTGIRIWGKRRKSDGQLIQYVGEYFASELVCNAPNNYIINTK</sequence>
<comment type="caution">
    <text evidence="1">The sequence shown here is derived from an EMBL/GenBank/DDBJ whole genome shotgun (WGS) entry which is preliminary data.</text>
</comment>
<reference evidence="2" key="1">
    <citation type="submission" date="2017-07" db="EMBL/GenBank/DDBJ databases">
        <title>Draft genome sequence of Effusibacillus lacus strain skLN1.</title>
        <authorList>
            <person name="Watanabe M."/>
            <person name="Kojima H."/>
            <person name="Fukui M."/>
        </authorList>
    </citation>
    <scope>NUCLEOTIDE SEQUENCE [LARGE SCALE GENOMIC DNA]</scope>
    <source>
        <strain evidence="2">skLN1</strain>
    </source>
</reference>
<dbReference type="EMBL" id="BDUF01000008">
    <property type="protein sequence ID" value="GAX88776.1"/>
    <property type="molecule type" value="Genomic_DNA"/>
</dbReference>